<keyword evidence="4" id="KW-0547">Nucleotide-binding</keyword>
<dbReference type="GO" id="GO:0006269">
    <property type="term" value="P:DNA replication, synthesis of primer"/>
    <property type="evidence" value="ECO:0007669"/>
    <property type="project" value="UniProtKB-KW"/>
</dbReference>
<proteinExistence type="inferred from homology"/>
<accession>A0A4R3RKD5</accession>
<dbReference type="InterPro" id="IPR027417">
    <property type="entry name" value="P-loop_NTPase"/>
</dbReference>
<evidence type="ECO:0000256" key="5">
    <source>
        <dbReference type="ARBA" id="ARBA00022801"/>
    </source>
</evidence>
<dbReference type="InterPro" id="IPR007694">
    <property type="entry name" value="DNA_helicase_DnaB-like_C"/>
</dbReference>
<comment type="caution">
    <text evidence="14">The sequence shown here is derived from an EMBL/GenBank/DDBJ whole genome shotgun (WGS) entry which is preliminary data.</text>
</comment>
<dbReference type="Pfam" id="PF03796">
    <property type="entry name" value="DnaB_C"/>
    <property type="match status" value="1"/>
</dbReference>
<dbReference type="SUPFAM" id="SSF52540">
    <property type="entry name" value="P-loop containing nucleoside triphosphate hydrolases"/>
    <property type="match status" value="1"/>
</dbReference>
<dbReference type="EMBL" id="SMBK01000013">
    <property type="protein sequence ID" value="TCU34082.1"/>
    <property type="molecule type" value="Genomic_DNA"/>
</dbReference>
<sequence length="463" mass="52169">MSERNKSRERSQPATLTNADAEKIVIGKILQSEATYWQINGTIQGFHFSVEIFQTIFDAYRLIVMDGKKPTLSLLQSRVGPEYGDGSSTMTLMTALIRNTAEIEDISNEVTKVIEMWQRRRTIEICEQFVKEAKKADTDTCFMLSDLENCVKDVSVNSQAEPLKTMGDIVTRVINSSMKTRETGVSPGFDTGLASLDQILGRIFPGDLGFIGARPGDGKTVLGLQLLDRIQEDYGPVCFFSLEMRDEDLGRRSLAGRSGVSVAGIEEGTYDAFELEELRAAQKFFMNSRMLVDDRPGIRLDQFRDRCVVLKRSRGLKAAAIDHIRLMKALGKFGNRFDRVEYITGTLKEIAKDVGIAIVALSQVTRSSQRRDDPRPQLNDFDGGSSIEQDADWAISLFRRDRWLRQQKPHDMESPDGKEWAEKLARCKGMIEVSIPKRRRGEDGGICELKFDGKASLLREKER</sequence>
<evidence type="ECO:0000256" key="7">
    <source>
        <dbReference type="ARBA" id="ARBA00022840"/>
    </source>
</evidence>
<dbReference type="EC" id="5.6.2.3" evidence="10"/>
<dbReference type="InterPro" id="IPR007693">
    <property type="entry name" value="DNA_helicase_DnaB-like_N"/>
</dbReference>
<evidence type="ECO:0000256" key="11">
    <source>
        <dbReference type="ARBA" id="ARBA00048954"/>
    </source>
</evidence>
<keyword evidence="3" id="KW-0235">DNA replication</keyword>
<evidence type="ECO:0000256" key="4">
    <source>
        <dbReference type="ARBA" id="ARBA00022741"/>
    </source>
</evidence>
<dbReference type="InterPro" id="IPR036185">
    <property type="entry name" value="DNA_heli_DnaB-like_N_sf"/>
</dbReference>
<dbReference type="Gene3D" id="1.10.860.10">
    <property type="entry name" value="DNAb Helicase, Chain A"/>
    <property type="match status" value="1"/>
</dbReference>
<dbReference type="GO" id="GO:0005524">
    <property type="term" value="F:ATP binding"/>
    <property type="evidence" value="ECO:0007669"/>
    <property type="project" value="UniProtKB-KW"/>
</dbReference>
<keyword evidence="2" id="KW-0639">Primosome</keyword>
<evidence type="ECO:0000256" key="3">
    <source>
        <dbReference type="ARBA" id="ARBA00022705"/>
    </source>
</evidence>
<dbReference type="GO" id="GO:0043139">
    <property type="term" value="F:5'-3' DNA helicase activity"/>
    <property type="evidence" value="ECO:0007669"/>
    <property type="project" value="UniProtKB-EC"/>
</dbReference>
<evidence type="ECO:0000256" key="9">
    <source>
        <dbReference type="ARBA" id="ARBA00023235"/>
    </source>
</evidence>
<dbReference type="PROSITE" id="PS51199">
    <property type="entry name" value="SF4_HELICASE"/>
    <property type="match status" value="1"/>
</dbReference>
<name>A0A4R3RKD5_9HYPH</name>
<comment type="catalytic activity">
    <reaction evidence="11">
        <text>ATP + H2O = ADP + phosphate + H(+)</text>
        <dbReference type="Rhea" id="RHEA:13065"/>
        <dbReference type="ChEBI" id="CHEBI:15377"/>
        <dbReference type="ChEBI" id="CHEBI:15378"/>
        <dbReference type="ChEBI" id="CHEBI:30616"/>
        <dbReference type="ChEBI" id="CHEBI:43474"/>
        <dbReference type="ChEBI" id="CHEBI:456216"/>
        <dbReference type="EC" id="5.6.2.3"/>
    </reaction>
</comment>
<dbReference type="PANTHER" id="PTHR30153:SF2">
    <property type="entry name" value="REPLICATIVE DNA HELICASE"/>
    <property type="match status" value="1"/>
</dbReference>
<keyword evidence="6 14" id="KW-0347">Helicase</keyword>
<comment type="similarity">
    <text evidence="1">Belongs to the helicase family. DnaB subfamily.</text>
</comment>
<evidence type="ECO:0000256" key="12">
    <source>
        <dbReference type="SAM" id="MobiDB-lite"/>
    </source>
</evidence>
<dbReference type="PANTHER" id="PTHR30153">
    <property type="entry name" value="REPLICATIVE DNA HELICASE DNAB"/>
    <property type="match status" value="1"/>
</dbReference>
<dbReference type="GO" id="GO:1990077">
    <property type="term" value="C:primosome complex"/>
    <property type="evidence" value="ECO:0007669"/>
    <property type="project" value="UniProtKB-KW"/>
</dbReference>
<keyword evidence="5" id="KW-0378">Hydrolase</keyword>
<dbReference type="RefSeq" id="WP_165921981.1">
    <property type="nucleotide sequence ID" value="NZ_SMBK01000013.1"/>
</dbReference>
<gene>
    <name evidence="14" type="ORF">EV129_11365</name>
</gene>
<dbReference type="Pfam" id="PF00772">
    <property type="entry name" value="DnaB"/>
    <property type="match status" value="1"/>
</dbReference>
<dbReference type="Proteomes" id="UP000295507">
    <property type="component" value="Unassembled WGS sequence"/>
</dbReference>
<dbReference type="Gene3D" id="3.40.50.300">
    <property type="entry name" value="P-loop containing nucleotide triphosphate hydrolases"/>
    <property type="match status" value="1"/>
</dbReference>
<dbReference type="InterPro" id="IPR016136">
    <property type="entry name" value="DNA_helicase_N/primase_C"/>
</dbReference>
<dbReference type="SUPFAM" id="SSF48024">
    <property type="entry name" value="N-terminal domain of DnaB helicase"/>
    <property type="match status" value="1"/>
</dbReference>
<evidence type="ECO:0000313" key="14">
    <source>
        <dbReference type="EMBL" id="TCU34082.1"/>
    </source>
</evidence>
<keyword evidence="8" id="KW-0238">DNA-binding</keyword>
<dbReference type="GO" id="GO:0003677">
    <property type="term" value="F:DNA binding"/>
    <property type="evidence" value="ECO:0007669"/>
    <property type="project" value="UniProtKB-KW"/>
</dbReference>
<feature type="domain" description="SF4 helicase" evidence="13">
    <location>
        <begin position="182"/>
        <end position="463"/>
    </location>
</feature>
<protein>
    <recommendedName>
        <fullName evidence="10">DNA 5'-3' helicase</fullName>
        <ecNumber evidence="10">5.6.2.3</ecNumber>
    </recommendedName>
</protein>
<evidence type="ECO:0000256" key="8">
    <source>
        <dbReference type="ARBA" id="ARBA00023125"/>
    </source>
</evidence>
<reference evidence="14 15" key="1">
    <citation type="submission" date="2019-03" db="EMBL/GenBank/DDBJ databases">
        <title>Genomic Encyclopedia of Type Strains, Phase IV (KMG-V): Genome sequencing to study the core and pangenomes of soil and plant-associated prokaryotes.</title>
        <authorList>
            <person name="Whitman W."/>
        </authorList>
    </citation>
    <scope>NUCLEOTIDE SEQUENCE [LARGE SCALE GENOMIC DNA]</scope>
    <source>
        <strain evidence="14 15">IE4868</strain>
    </source>
</reference>
<dbReference type="AlphaFoldDB" id="A0A4R3RKD5"/>
<evidence type="ECO:0000256" key="1">
    <source>
        <dbReference type="ARBA" id="ARBA00008428"/>
    </source>
</evidence>
<evidence type="ECO:0000256" key="2">
    <source>
        <dbReference type="ARBA" id="ARBA00022515"/>
    </source>
</evidence>
<keyword evidence="9" id="KW-0413">Isomerase</keyword>
<feature type="region of interest" description="Disordered" evidence="12">
    <location>
        <begin position="367"/>
        <end position="386"/>
    </location>
</feature>
<evidence type="ECO:0000313" key="15">
    <source>
        <dbReference type="Proteomes" id="UP000295507"/>
    </source>
</evidence>
<evidence type="ECO:0000259" key="13">
    <source>
        <dbReference type="PROSITE" id="PS51199"/>
    </source>
</evidence>
<evidence type="ECO:0000256" key="6">
    <source>
        <dbReference type="ARBA" id="ARBA00022806"/>
    </source>
</evidence>
<organism evidence="14 15">
    <name type="scientific">Rhizobium azibense</name>
    <dbReference type="NCBI Taxonomy" id="1136135"/>
    <lineage>
        <taxon>Bacteria</taxon>
        <taxon>Pseudomonadati</taxon>
        <taxon>Pseudomonadota</taxon>
        <taxon>Alphaproteobacteria</taxon>
        <taxon>Hyphomicrobiales</taxon>
        <taxon>Rhizobiaceae</taxon>
        <taxon>Rhizobium/Agrobacterium group</taxon>
        <taxon>Rhizobium</taxon>
    </lineage>
</organism>
<dbReference type="GO" id="GO:0016787">
    <property type="term" value="F:hydrolase activity"/>
    <property type="evidence" value="ECO:0007669"/>
    <property type="project" value="UniProtKB-KW"/>
</dbReference>
<evidence type="ECO:0000256" key="10">
    <source>
        <dbReference type="ARBA" id="ARBA00044969"/>
    </source>
</evidence>
<keyword evidence="7" id="KW-0067">ATP-binding</keyword>
<dbReference type="GO" id="GO:0005829">
    <property type="term" value="C:cytosol"/>
    <property type="evidence" value="ECO:0007669"/>
    <property type="project" value="TreeGrafter"/>
</dbReference>